<dbReference type="PANTHER" id="PTHR30614">
    <property type="entry name" value="MEMBRANE COMPONENT OF AMINO ACID ABC TRANSPORTER"/>
    <property type="match status" value="1"/>
</dbReference>
<organism evidence="11 12">
    <name type="scientific">Liquorilactobacillus cacaonum DSM 21116</name>
    <dbReference type="NCBI Taxonomy" id="1423729"/>
    <lineage>
        <taxon>Bacteria</taxon>
        <taxon>Bacillati</taxon>
        <taxon>Bacillota</taxon>
        <taxon>Bacilli</taxon>
        <taxon>Lactobacillales</taxon>
        <taxon>Lactobacillaceae</taxon>
        <taxon>Liquorilactobacillus</taxon>
    </lineage>
</organism>
<evidence type="ECO:0000313" key="12">
    <source>
        <dbReference type="Proteomes" id="UP000051131"/>
    </source>
</evidence>
<evidence type="ECO:0000256" key="7">
    <source>
        <dbReference type="ARBA" id="ARBA00022989"/>
    </source>
</evidence>
<name>A0A0R2CKP6_9LACO</name>
<evidence type="ECO:0000259" key="10">
    <source>
        <dbReference type="PROSITE" id="PS50928"/>
    </source>
</evidence>
<dbReference type="PROSITE" id="PS50928">
    <property type="entry name" value="ABC_TM1"/>
    <property type="match status" value="1"/>
</dbReference>
<dbReference type="InterPro" id="IPR000515">
    <property type="entry name" value="MetI-like"/>
</dbReference>
<keyword evidence="4" id="KW-1003">Cell membrane</keyword>
<dbReference type="Pfam" id="PF00528">
    <property type="entry name" value="BPD_transp_1"/>
    <property type="match status" value="1"/>
</dbReference>
<keyword evidence="6" id="KW-0029">Amino-acid transport</keyword>
<feature type="transmembrane region" description="Helical" evidence="9">
    <location>
        <begin position="20"/>
        <end position="45"/>
    </location>
</feature>
<comment type="caution">
    <text evidence="11">The sequence shown here is derived from an EMBL/GenBank/DDBJ whole genome shotgun (WGS) entry which is preliminary data.</text>
</comment>
<dbReference type="GO" id="GO:0022857">
    <property type="term" value="F:transmembrane transporter activity"/>
    <property type="evidence" value="ECO:0007669"/>
    <property type="project" value="InterPro"/>
</dbReference>
<dbReference type="EMBL" id="AYZE01000008">
    <property type="protein sequence ID" value="KRM91925.1"/>
    <property type="molecule type" value="Genomic_DNA"/>
</dbReference>
<evidence type="ECO:0000256" key="9">
    <source>
        <dbReference type="RuleBase" id="RU363032"/>
    </source>
</evidence>
<keyword evidence="12" id="KW-1185">Reference proteome</keyword>
<dbReference type="InterPro" id="IPR010065">
    <property type="entry name" value="AA_ABC_transptr_permease_3TM"/>
</dbReference>
<proteinExistence type="inferred from homology"/>
<evidence type="ECO:0000256" key="2">
    <source>
        <dbReference type="ARBA" id="ARBA00010072"/>
    </source>
</evidence>
<dbReference type="GO" id="GO:0006865">
    <property type="term" value="P:amino acid transport"/>
    <property type="evidence" value="ECO:0007669"/>
    <property type="project" value="UniProtKB-KW"/>
</dbReference>
<keyword evidence="3 9" id="KW-0813">Transport</keyword>
<protein>
    <submittedName>
        <fullName evidence="11">Amino acid ABC transporter permease</fullName>
    </submittedName>
</protein>
<evidence type="ECO:0000256" key="5">
    <source>
        <dbReference type="ARBA" id="ARBA00022692"/>
    </source>
</evidence>
<sequence>MKTMFDFLKQYYPVFLEGTAQTILISIIGIIIGILLGLVFVMLRLSKIKVLSYIARVYIAIVRGTPAMIQVMLIYYTLSNVLAVPQIQFLGSGLDRVIPGSIALGINSGAYTAEIFRSGIISISKGQTEAGISLGLSERTTMFSIVLPQAIRNILPALGNEFISLVKESSVLFYIGVQEVTAEALGVGGTLYNFVPPLIVAAAIYFVLTFVLSQLMQIVEKRMGRKYTQSN</sequence>
<accession>A0A0R2CKP6</accession>
<comment type="subcellular location">
    <subcellularLocation>
        <location evidence="1 9">Cell membrane</location>
        <topology evidence="1 9">Multi-pass membrane protein</topology>
    </subcellularLocation>
</comment>
<feature type="domain" description="ABC transmembrane type-1" evidence="10">
    <location>
        <begin position="19"/>
        <end position="216"/>
    </location>
</feature>
<dbReference type="InterPro" id="IPR043429">
    <property type="entry name" value="ArtM/GltK/GlnP/TcyL/YhdX-like"/>
</dbReference>
<reference evidence="11 12" key="1">
    <citation type="journal article" date="2015" name="Genome Announc.">
        <title>Expanding the biotechnology potential of lactobacilli through comparative genomics of 213 strains and associated genera.</title>
        <authorList>
            <person name="Sun Z."/>
            <person name="Harris H.M."/>
            <person name="McCann A."/>
            <person name="Guo C."/>
            <person name="Argimon S."/>
            <person name="Zhang W."/>
            <person name="Yang X."/>
            <person name="Jeffery I.B."/>
            <person name="Cooney J.C."/>
            <person name="Kagawa T.F."/>
            <person name="Liu W."/>
            <person name="Song Y."/>
            <person name="Salvetti E."/>
            <person name="Wrobel A."/>
            <person name="Rasinkangas P."/>
            <person name="Parkhill J."/>
            <person name="Rea M.C."/>
            <person name="O'Sullivan O."/>
            <person name="Ritari J."/>
            <person name="Douillard F.P."/>
            <person name="Paul Ross R."/>
            <person name="Yang R."/>
            <person name="Briner A.E."/>
            <person name="Felis G.E."/>
            <person name="de Vos W.M."/>
            <person name="Barrangou R."/>
            <person name="Klaenhammer T.R."/>
            <person name="Caufield P.W."/>
            <person name="Cui Y."/>
            <person name="Zhang H."/>
            <person name="O'Toole P.W."/>
        </authorList>
    </citation>
    <scope>NUCLEOTIDE SEQUENCE [LARGE SCALE GENOMIC DNA]</scope>
    <source>
        <strain evidence="11 12">DSM 21116</strain>
    </source>
</reference>
<gene>
    <name evidence="11" type="ORF">FC80_GL000103</name>
</gene>
<keyword evidence="8 9" id="KW-0472">Membrane</keyword>
<keyword evidence="7 9" id="KW-1133">Transmembrane helix</keyword>
<evidence type="ECO:0000256" key="3">
    <source>
        <dbReference type="ARBA" id="ARBA00022448"/>
    </source>
</evidence>
<keyword evidence="5 9" id="KW-0812">Transmembrane</keyword>
<dbReference type="InterPro" id="IPR035906">
    <property type="entry name" value="MetI-like_sf"/>
</dbReference>
<comment type="similarity">
    <text evidence="2">Belongs to the binding-protein-dependent transport system permease family. HisMQ subfamily.</text>
</comment>
<evidence type="ECO:0000256" key="8">
    <source>
        <dbReference type="ARBA" id="ARBA00023136"/>
    </source>
</evidence>
<dbReference type="PANTHER" id="PTHR30614:SF20">
    <property type="entry name" value="GLUTAMINE TRANSPORT SYSTEM PERMEASE PROTEIN GLNP"/>
    <property type="match status" value="1"/>
</dbReference>
<dbReference type="STRING" id="1423729.FC80_GL000103"/>
<dbReference type="Proteomes" id="UP000051131">
    <property type="component" value="Unassembled WGS sequence"/>
</dbReference>
<dbReference type="GO" id="GO:0043190">
    <property type="term" value="C:ATP-binding cassette (ABC) transporter complex"/>
    <property type="evidence" value="ECO:0007669"/>
    <property type="project" value="InterPro"/>
</dbReference>
<evidence type="ECO:0000313" key="11">
    <source>
        <dbReference type="EMBL" id="KRM91925.1"/>
    </source>
</evidence>
<evidence type="ECO:0000256" key="1">
    <source>
        <dbReference type="ARBA" id="ARBA00004651"/>
    </source>
</evidence>
<dbReference type="NCBIfam" id="TIGR01726">
    <property type="entry name" value="HEQRo_perm_3TM"/>
    <property type="match status" value="1"/>
</dbReference>
<dbReference type="FunFam" id="1.10.3720.10:FF:000033">
    <property type="entry name" value="Polar amino acid ABC transporter permease"/>
    <property type="match status" value="1"/>
</dbReference>
<dbReference type="AlphaFoldDB" id="A0A0R2CKP6"/>
<evidence type="ECO:0000256" key="6">
    <source>
        <dbReference type="ARBA" id="ARBA00022970"/>
    </source>
</evidence>
<evidence type="ECO:0000256" key="4">
    <source>
        <dbReference type="ARBA" id="ARBA00022475"/>
    </source>
</evidence>
<dbReference type="Gene3D" id="1.10.3720.10">
    <property type="entry name" value="MetI-like"/>
    <property type="match status" value="1"/>
</dbReference>
<dbReference type="CDD" id="cd06261">
    <property type="entry name" value="TM_PBP2"/>
    <property type="match status" value="1"/>
</dbReference>
<feature type="transmembrane region" description="Helical" evidence="9">
    <location>
        <begin position="194"/>
        <end position="216"/>
    </location>
</feature>
<dbReference type="SUPFAM" id="SSF161098">
    <property type="entry name" value="MetI-like"/>
    <property type="match status" value="1"/>
</dbReference>
<dbReference type="PATRIC" id="fig|1423729.3.peg.106"/>
<feature type="transmembrane region" description="Helical" evidence="9">
    <location>
        <begin position="57"/>
        <end position="78"/>
    </location>
</feature>